<evidence type="ECO:0000313" key="10">
    <source>
        <dbReference type="Proteomes" id="UP000285530"/>
    </source>
</evidence>
<keyword evidence="10" id="KW-1185">Reference proteome</keyword>
<evidence type="ECO:0000256" key="5">
    <source>
        <dbReference type="RuleBase" id="RU003557"/>
    </source>
</evidence>
<evidence type="ECO:0000259" key="7">
    <source>
        <dbReference type="Pfam" id="PF00108"/>
    </source>
</evidence>
<dbReference type="PANTHER" id="PTHR43365:SF1">
    <property type="entry name" value="ACETYL-COA C-ACYLTRANSFERASE"/>
    <property type="match status" value="1"/>
</dbReference>
<reference evidence="9 10" key="1">
    <citation type="submission" date="2018-09" db="EMBL/GenBank/DDBJ databases">
        <title>Paracoccus onubensis nov. sp. a moderate halophilic bacterium isolated from Gruta de las Maravillas (Aracena, Spain).</title>
        <authorList>
            <person name="Jurado V."/>
            <person name="Gutierrez-Patricio S."/>
            <person name="Gonzalez-Pimentel J.L."/>
            <person name="Laiz L."/>
            <person name="Saiz-Jimenez C."/>
        </authorList>
    </citation>
    <scope>NUCLEOTIDE SEQUENCE [LARGE SCALE GENOMIC DNA]</scope>
    <source>
        <strain evidence="9 10">DSM 19484</strain>
    </source>
</reference>
<dbReference type="GO" id="GO:0003985">
    <property type="term" value="F:acetyl-CoA C-acetyltransferase activity"/>
    <property type="evidence" value="ECO:0007669"/>
    <property type="project" value="UniProtKB-EC"/>
</dbReference>
<dbReference type="PIRSF" id="PIRSF000429">
    <property type="entry name" value="Ac-CoA_Ac_transf"/>
    <property type="match status" value="1"/>
</dbReference>
<feature type="domain" description="Thiolase N-terminal" evidence="7">
    <location>
        <begin position="5"/>
        <end position="230"/>
    </location>
</feature>
<dbReference type="InterPro" id="IPR002155">
    <property type="entry name" value="Thiolase"/>
</dbReference>
<feature type="active site" description="Acyl-thioester intermediate" evidence="4">
    <location>
        <position position="91"/>
    </location>
</feature>
<dbReference type="SUPFAM" id="SSF53901">
    <property type="entry name" value="Thiolase-like"/>
    <property type="match status" value="2"/>
</dbReference>
<gene>
    <name evidence="9" type="ORF">D3P06_11650</name>
</gene>
<evidence type="ECO:0000259" key="8">
    <source>
        <dbReference type="Pfam" id="PF02803"/>
    </source>
</evidence>
<dbReference type="CDD" id="cd00751">
    <property type="entry name" value="thiolase"/>
    <property type="match status" value="1"/>
</dbReference>
<keyword evidence="3 5" id="KW-0012">Acyltransferase</keyword>
<dbReference type="InterPro" id="IPR020617">
    <property type="entry name" value="Thiolase_C"/>
</dbReference>
<dbReference type="InterPro" id="IPR020615">
    <property type="entry name" value="Thiolase_acyl_enz_int_AS"/>
</dbReference>
<dbReference type="Gene3D" id="3.40.47.10">
    <property type="match status" value="2"/>
</dbReference>
<dbReference type="Proteomes" id="UP000285530">
    <property type="component" value="Unassembled WGS sequence"/>
</dbReference>
<feature type="active site" description="Proton acceptor" evidence="4">
    <location>
        <position position="389"/>
    </location>
</feature>
<dbReference type="AlphaFoldDB" id="A0A418ZU16"/>
<dbReference type="InterPro" id="IPR020616">
    <property type="entry name" value="Thiolase_N"/>
</dbReference>
<dbReference type="InterPro" id="IPR020613">
    <property type="entry name" value="Thiolase_CS"/>
</dbReference>
<name>A0A418ZU16_9RHOB</name>
<dbReference type="NCBIfam" id="TIGR01930">
    <property type="entry name" value="AcCoA-C-Actrans"/>
    <property type="match status" value="1"/>
</dbReference>
<protein>
    <submittedName>
        <fullName evidence="9">Acetyl-CoA C-acetyltransferase</fullName>
        <ecNumber evidence="9">2.3.1.9</ecNumber>
    </submittedName>
</protein>
<dbReference type="PROSITE" id="PS00098">
    <property type="entry name" value="THIOLASE_1"/>
    <property type="match status" value="1"/>
</dbReference>
<sequence>MTDAYIYDAARTPRGKGRPDGSLHEVTSLALSARLLNAVKERNGLEGHAVEDVIWGNVTQVKEQGGCLARSAVLASDLDERIPGLSINRFCASGMEAVNLAANQIKGGAGHAYIAGGVEMMGRVAMGSDGAAIAVDPSLAMKSYFVPQGISADIIATEYGFTREEADALALESQKRAAQAWEENRFAKSIVPVLDQNGLTILDRDEYMRPGTTADDLAKLRPAFKEMGEMMPGFDKVAMLKYPHLTHIDHIHHAGNSSGIVDGAAAVLIGSKEFGEAHGLKPRARIRATAKIGTDPTIMLTGPVPVTEKILKDSGMAIGDIDLFEVNEAFASVVLRFMQAFDVDHSKVNVNGGSIAMGHPLGATGAIIIGTLLDELERQDKQVGLATLCIASGMGAATIIERV</sequence>
<evidence type="ECO:0000256" key="6">
    <source>
        <dbReference type="SAM" id="MobiDB-lite"/>
    </source>
</evidence>
<dbReference type="InterPro" id="IPR020610">
    <property type="entry name" value="Thiolase_AS"/>
</dbReference>
<evidence type="ECO:0000256" key="2">
    <source>
        <dbReference type="ARBA" id="ARBA00022679"/>
    </source>
</evidence>
<dbReference type="PROSITE" id="PS00099">
    <property type="entry name" value="THIOLASE_3"/>
    <property type="match status" value="1"/>
</dbReference>
<comment type="similarity">
    <text evidence="1 5">Belongs to the thiolase-like superfamily. Thiolase family.</text>
</comment>
<accession>A0A418ZU16</accession>
<evidence type="ECO:0000313" key="9">
    <source>
        <dbReference type="EMBL" id="RJL01922.1"/>
    </source>
</evidence>
<dbReference type="EC" id="2.3.1.9" evidence="9"/>
<dbReference type="Pfam" id="PF00108">
    <property type="entry name" value="Thiolase_N"/>
    <property type="match status" value="1"/>
</dbReference>
<dbReference type="Pfam" id="PF02803">
    <property type="entry name" value="Thiolase_C"/>
    <property type="match status" value="1"/>
</dbReference>
<evidence type="ECO:0000256" key="4">
    <source>
        <dbReference type="PIRSR" id="PIRSR000429-1"/>
    </source>
</evidence>
<dbReference type="EMBL" id="QZEV01000060">
    <property type="protein sequence ID" value="RJL01922.1"/>
    <property type="molecule type" value="Genomic_DNA"/>
</dbReference>
<dbReference type="NCBIfam" id="NF006090">
    <property type="entry name" value="PRK08242.1"/>
    <property type="match status" value="1"/>
</dbReference>
<evidence type="ECO:0000256" key="3">
    <source>
        <dbReference type="ARBA" id="ARBA00023315"/>
    </source>
</evidence>
<comment type="caution">
    <text evidence="9">The sequence shown here is derived from an EMBL/GenBank/DDBJ whole genome shotgun (WGS) entry which is preliminary data.</text>
</comment>
<dbReference type="OrthoDB" id="9764638at2"/>
<evidence type="ECO:0000256" key="1">
    <source>
        <dbReference type="ARBA" id="ARBA00010982"/>
    </source>
</evidence>
<organism evidence="9 10">
    <name type="scientific">Paracoccus aestuarii</name>
    <dbReference type="NCBI Taxonomy" id="453842"/>
    <lineage>
        <taxon>Bacteria</taxon>
        <taxon>Pseudomonadati</taxon>
        <taxon>Pseudomonadota</taxon>
        <taxon>Alphaproteobacteria</taxon>
        <taxon>Rhodobacterales</taxon>
        <taxon>Paracoccaceae</taxon>
        <taxon>Paracoccus</taxon>
    </lineage>
</organism>
<feature type="active site" description="Proton acceptor" evidence="4">
    <location>
        <position position="359"/>
    </location>
</feature>
<feature type="region of interest" description="Disordered" evidence="6">
    <location>
        <begin position="1"/>
        <end position="22"/>
    </location>
</feature>
<dbReference type="PROSITE" id="PS00737">
    <property type="entry name" value="THIOLASE_2"/>
    <property type="match status" value="1"/>
</dbReference>
<keyword evidence="2 5" id="KW-0808">Transferase</keyword>
<feature type="domain" description="Thiolase C-terminal" evidence="8">
    <location>
        <begin position="280"/>
        <end position="402"/>
    </location>
</feature>
<dbReference type="InterPro" id="IPR016039">
    <property type="entry name" value="Thiolase-like"/>
</dbReference>
<proteinExistence type="inferred from homology"/>
<dbReference type="RefSeq" id="WP_119886725.1">
    <property type="nucleotide sequence ID" value="NZ_CP067169.1"/>
</dbReference>
<dbReference type="PANTHER" id="PTHR43365">
    <property type="entry name" value="BLR7806 PROTEIN"/>
    <property type="match status" value="1"/>
</dbReference>